<gene>
    <name evidence="2" type="ORF">HZY62_16110</name>
</gene>
<dbReference type="InterPro" id="IPR017850">
    <property type="entry name" value="Alkaline_phosphatase_core_sf"/>
</dbReference>
<dbReference type="Gene3D" id="3.40.720.10">
    <property type="entry name" value="Alkaline Phosphatase, subunit A"/>
    <property type="match status" value="1"/>
</dbReference>
<feature type="domain" description="Sulfatase N-terminal" evidence="1">
    <location>
        <begin position="35"/>
        <end position="374"/>
    </location>
</feature>
<name>A0ABR7W1R7_9FLAO</name>
<protein>
    <submittedName>
        <fullName evidence="2">Arylsulfatase</fullName>
    </submittedName>
</protein>
<accession>A0ABR7W1R7</accession>
<dbReference type="CDD" id="cd16145">
    <property type="entry name" value="ARS_like"/>
    <property type="match status" value="1"/>
</dbReference>
<organism evidence="2 3">
    <name type="scientific">Maribacter polysiphoniae</name>
    <dbReference type="NCBI Taxonomy" id="429344"/>
    <lineage>
        <taxon>Bacteria</taxon>
        <taxon>Pseudomonadati</taxon>
        <taxon>Bacteroidota</taxon>
        <taxon>Flavobacteriia</taxon>
        <taxon>Flavobacteriales</taxon>
        <taxon>Flavobacteriaceae</taxon>
        <taxon>Maribacter</taxon>
    </lineage>
</organism>
<sequence>MKKLINTIIVVVFSLSLFNCNGKKQTIENGQTRKPNIIYILADDLGYGDLSVTGQKKFSTPNIDKLAKDGMLFTQHYSGSTVCAPSRSSLMTGMHTGHTFVRGNREVEPEGQYPMASSVVTVAELLKSEGYITGAFGKWGLGYPSSEGDPNNQGFDEFYGYNCQRMGHNYYPYHLWHNQTKEILKGNVGTKTETYAPDIIHEKSMAFLEKNKDTTFFMYYPSIIPHAELAAPEKYMAKFRGKLLPDNEYKGEDDGEEYKNGGYGSQKEPHTAFAAMVSLLDQQVGEIRKKVEELGIADNTIIIFTSDNGPHQEGGADPNYFNSNSDLRGYKRDLYEGGIRVPMITYWPRKIKPNTTSNHISAFWDFLPTVCEIAQLKTPGNIDGISYLPELLGEKQKSHDYLYWEFLEQGGKQAVRFGDWKGIRLDMNNNAKASIELYNLASDIGEEHNVAEENSEIVKKIDSIISKEHTYSKEYSFAYEKDSE</sequence>
<dbReference type="PANTHER" id="PTHR43751">
    <property type="entry name" value="SULFATASE"/>
    <property type="match status" value="1"/>
</dbReference>
<keyword evidence="3" id="KW-1185">Reference proteome</keyword>
<dbReference type="RefSeq" id="WP_109653530.1">
    <property type="nucleotide sequence ID" value="NZ_JACWLN010000008.1"/>
</dbReference>
<dbReference type="InterPro" id="IPR052701">
    <property type="entry name" value="GAG_Ulvan_Degrading_Sulfatases"/>
</dbReference>
<dbReference type="PANTHER" id="PTHR43751:SF3">
    <property type="entry name" value="SULFATASE N-TERMINAL DOMAIN-CONTAINING PROTEIN"/>
    <property type="match status" value="1"/>
</dbReference>
<reference evidence="2 3" key="1">
    <citation type="submission" date="2020-07" db="EMBL/GenBank/DDBJ databases">
        <title>The draft genome sequence of Maribacter polysiphoniae KCTC 22021.</title>
        <authorList>
            <person name="Mu L."/>
        </authorList>
    </citation>
    <scope>NUCLEOTIDE SEQUENCE [LARGE SCALE GENOMIC DNA]</scope>
    <source>
        <strain evidence="2 3">KCTC 22021</strain>
    </source>
</reference>
<dbReference type="Gene3D" id="3.30.1120.10">
    <property type="match status" value="1"/>
</dbReference>
<evidence type="ECO:0000259" key="1">
    <source>
        <dbReference type="Pfam" id="PF00884"/>
    </source>
</evidence>
<comment type="caution">
    <text evidence="2">The sequence shown here is derived from an EMBL/GenBank/DDBJ whole genome shotgun (WGS) entry which is preliminary data.</text>
</comment>
<dbReference type="InterPro" id="IPR000917">
    <property type="entry name" value="Sulfatase_N"/>
</dbReference>
<dbReference type="SUPFAM" id="SSF53649">
    <property type="entry name" value="Alkaline phosphatase-like"/>
    <property type="match status" value="1"/>
</dbReference>
<proteinExistence type="predicted"/>
<evidence type="ECO:0000313" key="3">
    <source>
        <dbReference type="Proteomes" id="UP000651837"/>
    </source>
</evidence>
<dbReference type="EMBL" id="JACWLN010000008">
    <property type="protein sequence ID" value="MBD1262127.1"/>
    <property type="molecule type" value="Genomic_DNA"/>
</dbReference>
<evidence type="ECO:0000313" key="2">
    <source>
        <dbReference type="EMBL" id="MBD1262127.1"/>
    </source>
</evidence>
<dbReference type="Proteomes" id="UP000651837">
    <property type="component" value="Unassembled WGS sequence"/>
</dbReference>
<dbReference type="Pfam" id="PF00884">
    <property type="entry name" value="Sulfatase"/>
    <property type="match status" value="1"/>
</dbReference>